<evidence type="ECO:0000313" key="2">
    <source>
        <dbReference type="Proteomes" id="UP000184221"/>
    </source>
</evidence>
<dbReference type="AlphaFoldDB" id="A0A1M5Y925"/>
<accession>A0A1M5Y925</accession>
<proteinExistence type="predicted"/>
<organism evidence="1 2">
    <name type="scientific">Marivita hallyeonensis</name>
    <dbReference type="NCBI Taxonomy" id="996342"/>
    <lineage>
        <taxon>Bacteria</taxon>
        <taxon>Pseudomonadati</taxon>
        <taxon>Pseudomonadota</taxon>
        <taxon>Alphaproteobacteria</taxon>
        <taxon>Rhodobacterales</taxon>
        <taxon>Roseobacteraceae</taxon>
        <taxon>Marivita</taxon>
    </lineage>
</organism>
<evidence type="ECO:0000313" key="1">
    <source>
        <dbReference type="EMBL" id="SHI08439.1"/>
    </source>
</evidence>
<dbReference type="EMBL" id="FQXC01000014">
    <property type="protein sequence ID" value="SHI08439.1"/>
    <property type="molecule type" value="Genomic_DNA"/>
</dbReference>
<gene>
    <name evidence="1" type="ORF">SAMN05443551_0161</name>
</gene>
<keyword evidence="2" id="KW-1185">Reference proteome</keyword>
<dbReference type="STRING" id="996342.SAMN05443551_0161"/>
<reference evidence="1 2" key="1">
    <citation type="submission" date="2016-11" db="EMBL/GenBank/DDBJ databases">
        <authorList>
            <person name="Jaros S."/>
            <person name="Januszkiewicz K."/>
            <person name="Wedrychowicz H."/>
        </authorList>
    </citation>
    <scope>NUCLEOTIDE SEQUENCE [LARGE SCALE GENOMIC DNA]</scope>
    <source>
        <strain evidence="1 2">DSM 29431</strain>
    </source>
</reference>
<dbReference type="Proteomes" id="UP000184221">
    <property type="component" value="Unassembled WGS sequence"/>
</dbReference>
<sequence>MADSNVTPRKIVGFSMAPKMAVEVKAEAARRELSLRKLFEEMWEMYQEKNKP</sequence>
<dbReference type="RefSeq" id="WP_178346944.1">
    <property type="nucleotide sequence ID" value="NZ_FQXC01000014.1"/>
</dbReference>
<name>A0A1M5Y925_9RHOB</name>
<protein>
    <submittedName>
        <fullName evidence="1">Uncharacterized protein</fullName>
    </submittedName>
</protein>